<gene>
    <name evidence="10" type="ORF">B9G98_03932</name>
</gene>
<dbReference type="GO" id="GO:0007018">
    <property type="term" value="P:microtubule-based movement"/>
    <property type="evidence" value="ECO:0007669"/>
    <property type="project" value="InterPro"/>
</dbReference>
<sequence>MSNTPSRTSLRAPSPLKRLNRDLAPPGLSSPSPTGNRSPVLSQSRTLRRPMSMAALPNGRDRNSLSRTSMVNLQAPGTPQPSPPVYKGTIRVSVRTKPENETSAQWTVLGSANSISHSSTGDFSFDNVFDNMSTNGEVFRSAVCDLLDKVCDGFNATVFAYGMTGSGKTFSMQGTPEDPGIIPRSATLLFEKLRTKMATTTVKISYMEIYNERVADLLHPDTPEVSLRDDPLYGVREIGLTEHRVENAYELLGKVALGDQLRRTSSTQFNERSSRSHAVVKITLLTRDIQSVLYLCDLAGSERAVSELERRKEGAYINKSLLTLGTVISKLSSGTMGHVPYRDSKLTRILQPSLSGNALVSILCTVQTINSTTTETLNTLRFAARAKNIIVTAKRTNLVDDGAGNERLLNIIEEQKQQINKLKLELQEAKSSREDVEGRLDVYMSLTDYHLDDSLDSILNGPEMRTVEEYRRKAREDKREIQQLNDQIRRLISQVAEANNMLENMPHLNDLTPQMSTPGRQNSDVKDLQDEIRELKETIRDKDHIIKYLRGSSERRAQLDKITSPSRGRQSMALLQTP</sequence>
<name>A0A2T0FMU3_9ASCO</name>
<evidence type="ECO:0000259" key="9">
    <source>
        <dbReference type="PROSITE" id="PS50067"/>
    </source>
</evidence>
<reference evidence="10 11" key="1">
    <citation type="submission" date="2017-04" db="EMBL/GenBank/DDBJ databases">
        <title>Genome sequencing of [Candida] sorbophila.</title>
        <authorList>
            <person name="Ahn J.O."/>
        </authorList>
    </citation>
    <scope>NUCLEOTIDE SEQUENCE [LARGE SCALE GENOMIC DNA]</scope>
    <source>
        <strain evidence="10 11">DS02</strain>
    </source>
</reference>
<keyword evidence="11" id="KW-1185">Reference proteome</keyword>
<evidence type="ECO:0000256" key="3">
    <source>
        <dbReference type="ARBA" id="ARBA00023054"/>
    </source>
</evidence>
<evidence type="ECO:0000256" key="2">
    <source>
        <dbReference type="ARBA" id="ARBA00022840"/>
    </source>
</evidence>
<keyword evidence="2 5" id="KW-0067">ATP-binding</keyword>
<evidence type="ECO:0000256" key="7">
    <source>
        <dbReference type="SAM" id="Coils"/>
    </source>
</evidence>
<evidence type="ECO:0000256" key="4">
    <source>
        <dbReference type="ARBA" id="ARBA00023175"/>
    </source>
</evidence>
<feature type="domain" description="Kinesin motor" evidence="9">
    <location>
        <begin position="89"/>
        <end position="389"/>
    </location>
</feature>
<evidence type="ECO:0000313" key="10">
    <source>
        <dbReference type="EMBL" id="PRT56312.1"/>
    </source>
</evidence>
<dbReference type="InterPro" id="IPR036961">
    <property type="entry name" value="Kinesin_motor_dom_sf"/>
</dbReference>
<keyword evidence="3 7" id="KW-0175">Coiled coil</keyword>
<evidence type="ECO:0000256" key="8">
    <source>
        <dbReference type="SAM" id="MobiDB-lite"/>
    </source>
</evidence>
<dbReference type="GO" id="GO:0005874">
    <property type="term" value="C:microtubule"/>
    <property type="evidence" value="ECO:0007669"/>
    <property type="project" value="UniProtKB-KW"/>
</dbReference>
<comment type="similarity">
    <text evidence="5 6">Belongs to the TRAFAC class myosin-kinesin ATPase superfamily. Kinesin family.</text>
</comment>
<dbReference type="Pfam" id="PF00225">
    <property type="entry name" value="Kinesin"/>
    <property type="match status" value="1"/>
</dbReference>
<dbReference type="InterPro" id="IPR027640">
    <property type="entry name" value="Kinesin-like_fam"/>
</dbReference>
<accession>A0A2T0FMU3</accession>
<dbReference type="OrthoDB" id="3176171at2759"/>
<dbReference type="PANTHER" id="PTHR47968">
    <property type="entry name" value="CENTROMERE PROTEIN E"/>
    <property type="match status" value="1"/>
</dbReference>
<dbReference type="RefSeq" id="XP_024666257.1">
    <property type="nucleotide sequence ID" value="XM_024810489.1"/>
</dbReference>
<dbReference type="PRINTS" id="PR00380">
    <property type="entry name" value="KINESINHEAVY"/>
</dbReference>
<feature type="binding site" evidence="5">
    <location>
        <begin position="162"/>
        <end position="169"/>
    </location>
    <ligand>
        <name>ATP</name>
        <dbReference type="ChEBI" id="CHEBI:30616"/>
    </ligand>
</feature>
<dbReference type="GO" id="GO:0008017">
    <property type="term" value="F:microtubule binding"/>
    <property type="evidence" value="ECO:0007669"/>
    <property type="project" value="InterPro"/>
</dbReference>
<dbReference type="Proteomes" id="UP000238350">
    <property type="component" value="Unassembled WGS sequence"/>
</dbReference>
<dbReference type="AlphaFoldDB" id="A0A2T0FMU3"/>
<dbReference type="InterPro" id="IPR027417">
    <property type="entry name" value="P-loop_NTPase"/>
</dbReference>
<dbReference type="EMBL" id="NDIQ01000022">
    <property type="protein sequence ID" value="PRT56312.1"/>
    <property type="molecule type" value="Genomic_DNA"/>
</dbReference>
<dbReference type="STRING" id="45607.A0A2T0FMU3"/>
<evidence type="ECO:0000313" key="11">
    <source>
        <dbReference type="Proteomes" id="UP000238350"/>
    </source>
</evidence>
<proteinExistence type="inferred from homology"/>
<feature type="compositionally biased region" description="Polar residues" evidence="8">
    <location>
        <begin position="1"/>
        <end position="11"/>
    </location>
</feature>
<dbReference type="PANTHER" id="PTHR47968:SF75">
    <property type="entry name" value="CENTROMERE-ASSOCIATED PROTEIN E"/>
    <property type="match status" value="1"/>
</dbReference>
<keyword evidence="6" id="KW-0493">Microtubule</keyword>
<feature type="region of interest" description="Disordered" evidence="8">
    <location>
        <begin position="1"/>
        <end position="65"/>
    </location>
</feature>
<evidence type="ECO:0000256" key="1">
    <source>
        <dbReference type="ARBA" id="ARBA00022741"/>
    </source>
</evidence>
<dbReference type="SMART" id="SM00129">
    <property type="entry name" value="KISc"/>
    <property type="match status" value="1"/>
</dbReference>
<keyword evidence="4 5" id="KW-0505">Motor protein</keyword>
<dbReference type="InterPro" id="IPR001752">
    <property type="entry name" value="Kinesin_motor_dom"/>
</dbReference>
<dbReference type="SUPFAM" id="SSF52540">
    <property type="entry name" value="P-loop containing nucleoside triphosphate hydrolases"/>
    <property type="match status" value="1"/>
</dbReference>
<keyword evidence="1 5" id="KW-0547">Nucleotide-binding</keyword>
<comment type="caution">
    <text evidence="10">The sequence shown here is derived from an EMBL/GenBank/DDBJ whole genome shotgun (WGS) entry which is preliminary data.</text>
</comment>
<protein>
    <recommendedName>
        <fullName evidence="6">Kinesin-like protein</fullName>
    </recommendedName>
</protein>
<organism evidence="10 11">
    <name type="scientific">Wickerhamiella sorbophila</name>
    <dbReference type="NCBI Taxonomy" id="45607"/>
    <lineage>
        <taxon>Eukaryota</taxon>
        <taxon>Fungi</taxon>
        <taxon>Dikarya</taxon>
        <taxon>Ascomycota</taxon>
        <taxon>Saccharomycotina</taxon>
        <taxon>Dipodascomycetes</taxon>
        <taxon>Dipodascales</taxon>
        <taxon>Trichomonascaceae</taxon>
        <taxon>Wickerhamiella</taxon>
    </lineage>
</organism>
<feature type="coiled-coil region" evidence="7">
    <location>
        <begin position="467"/>
        <end position="501"/>
    </location>
</feature>
<dbReference type="PROSITE" id="PS50067">
    <property type="entry name" value="KINESIN_MOTOR_2"/>
    <property type="match status" value="1"/>
</dbReference>
<dbReference type="Gene3D" id="3.40.850.10">
    <property type="entry name" value="Kinesin motor domain"/>
    <property type="match status" value="1"/>
</dbReference>
<evidence type="ECO:0000256" key="6">
    <source>
        <dbReference type="RuleBase" id="RU000394"/>
    </source>
</evidence>
<dbReference type="GeneID" id="36517680"/>
<dbReference type="GO" id="GO:0005524">
    <property type="term" value="F:ATP binding"/>
    <property type="evidence" value="ECO:0007669"/>
    <property type="project" value="UniProtKB-UniRule"/>
</dbReference>
<feature type="compositionally biased region" description="Polar residues" evidence="8">
    <location>
        <begin position="29"/>
        <end position="45"/>
    </location>
</feature>
<feature type="coiled-coil region" evidence="7">
    <location>
        <begin position="405"/>
        <end position="439"/>
    </location>
</feature>
<dbReference type="InterPro" id="IPR019821">
    <property type="entry name" value="Kinesin_motor_CS"/>
</dbReference>
<evidence type="ECO:0000256" key="5">
    <source>
        <dbReference type="PROSITE-ProRule" id="PRU00283"/>
    </source>
</evidence>
<dbReference type="PROSITE" id="PS00411">
    <property type="entry name" value="KINESIN_MOTOR_1"/>
    <property type="match status" value="1"/>
</dbReference>
<dbReference type="GO" id="GO:0003777">
    <property type="term" value="F:microtubule motor activity"/>
    <property type="evidence" value="ECO:0007669"/>
    <property type="project" value="InterPro"/>
</dbReference>